<dbReference type="Proteomes" id="UP001165060">
    <property type="component" value="Unassembled WGS sequence"/>
</dbReference>
<dbReference type="Gene3D" id="2.60.200.40">
    <property type="match status" value="2"/>
</dbReference>
<evidence type="ECO:0000313" key="8">
    <source>
        <dbReference type="Proteomes" id="UP001165060"/>
    </source>
</evidence>
<evidence type="ECO:0000259" key="6">
    <source>
        <dbReference type="PROSITE" id="PS50146"/>
    </source>
</evidence>
<organism evidence="7 8">
    <name type="scientific">Tetraparma gracilis</name>
    <dbReference type="NCBI Taxonomy" id="2962635"/>
    <lineage>
        <taxon>Eukaryota</taxon>
        <taxon>Sar</taxon>
        <taxon>Stramenopiles</taxon>
        <taxon>Ochrophyta</taxon>
        <taxon>Bolidophyceae</taxon>
        <taxon>Parmales</taxon>
        <taxon>Triparmaceae</taxon>
        <taxon>Tetraparma</taxon>
    </lineage>
</organism>
<keyword evidence="3" id="KW-0418">Kinase</keyword>
<evidence type="ECO:0000256" key="5">
    <source>
        <dbReference type="SAM" id="MobiDB-lite"/>
    </source>
</evidence>
<accession>A0ABQ6MZF7</accession>
<evidence type="ECO:0000313" key="7">
    <source>
        <dbReference type="EMBL" id="GMI35916.1"/>
    </source>
</evidence>
<dbReference type="PANTHER" id="PTHR12358:SF54">
    <property type="entry name" value="SPHINGOSINE KINASE RELATED PROTEIN"/>
    <property type="match status" value="1"/>
</dbReference>
<sequence length="384" mass="41910">MGCSSSAPHPLDTFEGTLPHHSSPEDPIGSYNMKDQEKQEGKLGFTRDTYQHSSVTKVTIRKVVLFVNPVSGKGQAKKVADDVITIFHEAGIETVLEETKRARHIIELVRGYDVSGVDAFVVLGGDGTVHEAVNGLKQREDKVNVPIGVIPLGTGNNFFRDIEHMHRPDGASTKKHKFSFDPREAARWIAAGNLLPVDAARVDHATEDGGKGTTYSINCIGWGLVAVAAKRAEGLRRFGALRYDIGGAIEIVGNKNHVAKFTVIDGAGGETEIRGFFTTAILQMTVCSGSAMPFTPYSRLDSGKLDAIIAPHGSRFEGVDLFDKLKKGGRHIYNRKIKYFRVAGLKVEPEQQSILMVDGEMPGMTPWTAITERGCWQTFVPPPQ</sequence>
<dbReference type="InterPro" id="IPR016064">
    <property type="entry name" value="NAD/diacylglycerol_kinase_sf"/>
</dbReference>
<dbReference type="InterPro" id="IPR001206">
    <property type="entry name" value="Diacylglycerol_kinase_cat_dom"/>
</dbReference>
<gene>
    <name evidence="7" type="ORF">TeGR_g12114</name>
</gene>
<feature type="domain" description="DAGKc" evidence="6">
    <location>
        <begin position="58"/>
        <end position="206"/>
    </location>
</feature>
<dbReference type="PROSITE" id="PS50146">
    <property type="entry name" value="DAGK"/>
    <property type="match status" value="1"/>
</dbReference>
<dbReference type="InterPro" id="IPR045540">
    <property type="entry name" value="YegS/DAGK_C"/>
</dbReference>
<dbReference type="SMART" id="SM00046">
    <property type="entry name" value="DAGKc"/>
    <property type="match status" value="1"/>
</dbReference>
<evidence type="ECO:0000256" key="3">
    <source>
        <dbReference type="ARBA" id="ARBA00022777"/>
    </source>
</evidence>
<keyword evidence="2" id="KW-0547">Nucleotide-binding</keyword>
<name>A0ABQ6MZF7_9STRA</name>
<keyword evidence="1" id="KW-0808">Transferase</keyword>
<dbReference type="PANTHER" id="PTHR12358">
    <property type="entry name" value="SPHINGOSINE KINASE"/>
    <property type="match status" value="1"/>
</dbReference>
<dbReference type="InterPro" id="IPR050187">
    <property type="entry name" value="Lipid_Phosphate_FormReg"/>
</dbReference>
<evidence type="ECO:0000256" key="4">
    <source>
        <dbReference type="ARBA" id="ARBA00022840"/>
    </source>
</evidence>
<reference evidence="7 8" key="1">
    <citation type="journal article" date="2023" name="Commun. Biol.">
        <title>Genome analysis of Parmales, the sister group of diatoms, reveals the evolutionary specialization of diatoms from phago-mixotrophs to photoautotrophs.</title>
        <authorList>
            <person name="Ban H."/>
            <person name="Sato S."/>
            <person name="Yoshikawa S."/>
            <person name="Yamada K."/>
            <person name="Nakamura Y."/>
            <person name="Ichinomiya M."/>
            <person name="Sato N."/>
            <person name="Blanc-Mathieu R."/>
            <person name="Endo H."/>
            <person name="Kuwata A."/>
            <person name="Ogata H."/>
        </authorList>
    </citation>
    <scope>NUCLEOTIDE SEQUENCE [LARGE SCALE GENOMIC DNA]</scope>
</reference>
<keyword evidence="8" id="KW-1185">Reference proteome</keyword>
<evidence type="ECO:0000256" key="2">
    <source>
        <dbReference type="ARBA" id="ARBA00022741"/>
    </source>
</evidence>
<keyword evidence="4" id="KW-0067">ATP-binding</keyword>
<comment type="caution">
    <text evidence="7">The sequence shown here is derived from an EMBL/GenBank/DDBJ whole genome shotgun (WGS) entry which is preliminary data.</text>
</comment>
<protein>
    <recommendedName>
        <fullName evidence="6">DAGKc domain-containing protein</fullName>
    </recommendedName>
</protein>
<proteinExistence type="predicted"/>
<dbReference type="Pfam" id="PF19279">
    <property type="entry name" value="YegS_C"/>
    <property type="match status" value="1"/>
</dbReference>
<evidence type="ECO:0000256" key="1">
    <source>
        <dbReference type="ARBA" id="ARBA00022679"/>
    </source>
</evidence>
<feature type="region of interest" description="Disordered" evidence="5">
    <location>
        <begin position="1"/>
        <end position="32"/>
    </location>
</feature>
<dbReference type="Gene3D" id="3.40.50.10330">
    <property type="entry name" value="Probable inorganic polyphosphate/atp-NAD kinase, domain 1"/>
    <property type="match status" value="1"/>
</dbReference>
<dbReference type="Pfam" id="PF00781">
    <property type="entry name" value="DAGK_cat"/>
    <property type="match status" value="1"/>
</dbReference>
<dbReference type="SUPFAM" id="SSF111331">
    <property type="entry name" value="NAD kinase/diacylglycerol kinase-like"/>
    <property type="match status" value="1"/>
</dbReference>
<dbReference type="InterPro" id="IPR017438">
    <property type="entry name" value="ATP-NAD_kinase_N"/>
</dbReference>
<dbReference type="EMBL" id="BRYB01000711">
    <property type="protein sequence ID" value="GMI35916.1"/>
    <property type="molecule type" value="Genomic_DNA"/>
</dbReference>